<dbReference type="InterPro" id="IPR029018">
    <property type="entry name" value="Hex-like_dom2"/>
</dbReference>
<dbReference type="SUPFAM" id="SSF51445">
    <property type="entry name" value="(Trans)glycosidases"/>
    <property type="match status" value="1"/>
</dbReference>
<dbReference type="PRINTS" id="PR00738">
    <property type="entry name" value="GLHYDRLASE20"/>
</dbReference>
<dbReference type="PANTHER" id="PTHR22600">
    <property type="entry name" value="BETA-HEXOSAMINIDASE"/>
    <property type="match status" value="1"/>
</dbReference>
<dbReference type="EMBL" id="BSEJ01000018">
    <property type="protein sequence ID" value="GLJ62838.1"/>
    <property type="molecule type" value="Genomic_DNA"/>
</dbReference>
<feature type="domain" description="Glycoside hydrolase family 20 catalytic" evidence="7">
    <location>
        <begin position="102"/>
        <end position="284"/>
    </location>
</feature>
<evidence type="ECO:0000256" key="5">
    <source>
        <dbReference type="ARBA" id="ARBA00023295"/>
    </source>
</evidence>
<keyword evidence="10" id="KW-1185">Reference proteome</keyword>
<keyword evidence="5" id="KW-0326">Glycosidase</keyword>
<evidence type="ECO:0000256" key="2">
    <source>
        <dbReference type="ARBA" id="ARBA00006285"/>
    </source>
</evidence>
<dbReference type="Gene3D" id="3.30.379.10">
    <property type="entry name" value="Chitobiase/beta-hexosaminidase domain 2-like"/>
    <property type="match status" value="1"/>
</dbReference>
<feature type="domain" description="Glycoside hydrolase family 20 catalytic" evidence="7">
    <location>
        <begin position="296"/>
        <end position="439"/>
    </location>
</feature>
<protein>
    <recommendedName>
        <fullName evidence="3">beta-N-acetylhexosaminidase</fullName>
        <ecNumber evidence="3">3.2.1.52</ecNumber>
    </recommendedName>
</protein>
<reference evidence="9" key="2">
    <citation type="submission" date="2023-01" db="EMBL/GenBank/DDBJ databases">
        <authorList>
            <person name="Sun Q."/>
            <person name="Evtushenko L."/>
        </authorList>
    </citation>
    <scope>NUCLEOTIDE SEQUENCE</scope>
    <source>
        <strain evidence="9">VKM Ac-1020</strain>
    </source>
</reference>
<comment type="similarity">
    <text evidence="2">Belongs to the glycosyl hydrolase 20 family.</text>
</comment>
<comment type="caution">
    <text evidence="9">The sequence shown here is derived from an EMBL/GenBank/DDBJ whole genome shotgun (WGS) entry which is preliminary data.</text>
</comment>
<dbReference type="EC" id="3.2.1.52" evidence="3"/>
<gene>
    <name evidence="9" type="ORF">GCM10017576_29690</name>
</gene>
<dbReference type="GO" id="GO:0030203">
    <property type="term" value="P:glycosaminoglycan metabolic process"/>
    <property type="evidence" value="ECO:0007669"/>
    <property type="project" value="TreeGrafter"/>
</dbReference>
<dbReference type="AlphaFoldDB" id="A0A9W6H5S3"/>
<evidence type="ECO:0000313" key="10">
    <source>
        <dbReference type="Proteomes" id="UP001142462"/>
    </source>
</evidence>
<proteinExistence type="inferred from homology"/>
<evidence type="ECO:0000259" key="8">
    <source>
        <dbReference type="Pfam" id="PF02838"/>
    </source>
</evidence>
<evidence type="ECO:0000256" key="4">
    <source>
        <dbReference type="ARBA" id="ARBA00022801"/>
    </source>
</evidence>
<dbReference type="InterPro" id="IPR015882">
    <property type="entry name" value="HEX_bac_N"/>
</dbReference>
<name>A0A9W6H5S3_9MICO</name>
<dbReference type="PANTHER" id="PTHR22600:SF57">
    <property type="entry name" value="BETA-N-ACETYLHEXOSAMINIDASE"/>
    <property type="match status" value="1"/>
</dbReference>
<dbReference type="InterPro" id="IPR015883">
    <property type="entry name" value="Glyco_hydro_20_cat"/>
</dbReference>
<organism evidence="9 10">
    <name type="scientific">Microbacterium barkeri</name>
    <dbReference type="NCBI Taxonomy" id="33917"/>
    <lineage>
        <taxon>Bacteria</taxon>
        <taxon>Bacillati</taxon>
        <taxon>Actinomycetota</taxon>
        <taxon>Actinomycetes</taxon>
        <taxon>Micrococcales</taxon>
        <taxon>Microbacteriaceae</taxon>
        <taxon>Microbacterium</taxon>
    </lineage>
</organism>
<dbReference type="InterPro" id="IPR017853">
    <property type="entry name" value="GH"/>
</dbReference>
<dbReference type="SUPFAM" id="SSF55545">
    <property type="entry name" value="beta-N-acetylhexosaminidase-like domain"/>
    <property type="match status" value="1"/>
</dbReference>
<feature type="domain" description="Beta-hexosaminidase bacterial type N-terminal" evidence="8">
    <location>
        <begin position="34"/>
        <end position="99"/>
    </location>
</feature>
<dbReference type="GO" id="GO:0004563">
    <property type="term" value="F:beta-N-acetylhexosaminidase activity"/>
    <property type="evidence" value="ECO:0007669"/>
    <property type="project" value="UniProtKB-EC"/>
</dbReference>
<comment type="catalytic activity">
    <reaction evidence="1">
        <text>Hydrolysis of terminal non-reducing N-acetyl-D-hexosamine residues in N-acetyl-beta-D-hexosaminides.</text>
        <dbReference type="EC" id="3.2.1.52"/>
    </reaction>
</comment>
<sequence length="475" mass="51343">MPLPLIPWPRRVTPGPGSALQLAARTRDEAIDRARSAIRHADDPTIPREGYALRVDADGIAVRSSDAAGAAYAAATLAQLVECDDTGSWVIRAVEIEDAPRFPYRGAMLDVARHFHPVPTVAWFIDRLAELKLNHLHLHLTDDQGWRIALRSRPDLVARGSATATGGDAGGFYTQDDWQAILAHAAACHVTVVPEIDLPGHTHAVGLAHPELMAPPVVSDEVRETTRRLGGSLPEPGVPYTGLAVGFSSLRPLDAEVDAFLVDVLGELCAITPGPFVHIGGDEALGTAPEDYAALTARAARIVADAGKTPIAWHEAASAPLPDDAIGQYWGFLVPTDGHDAKAHAFADRGGLILSPADAVYLDMKYDERTPIGLTWAYGPTSIERSYRWEPDDVVPGLPARAIRGVEAPLWTETVRDRQDIERLVFPRIASAAEIAWSTARDPERTWPAYRARLAELVSRWEDDGIRVGAIVPTS</sequence>
<dbReference type="Proteomes" id="UP001142462">
    <property type="component" value="Unassembled WGS sequence"/>
</dbReference>
<dbReference type="InterPro" id="IPR025705">
    <property type="entry name" value="Beta_hexosaminidase_sua/sub"/>
</dbReference>
<feature type="active site" description="Proton donor" evidence="6">
    <location>
        <position position="283"/>
    </location>
</feature>
<dbReference type="Pfam" id="PF02838">
    <property type="entry name" value="Glyco_hydro_20b"/>
    <property type="match status" value="1"/>
</dbReference>
<dbReference type="GO" id="GO:0005975">
    <property type="term" value="P:carbohydrate metabolic process"/>
    <property type="evidence" value="ECO:0007669"/>
    <property type="project" value="InterPro"/>
</dbReference>
<evidence type="ECO:0000256" key="1">
    <source>
        <dbReference type="ARBA" id="ARBA00001231"/>
    </source>
</evidence>
<keyword evidence="4" id="KW-0378">Hydrolase</keyword>
<evidence type="ECO:0000256" key="6">
    <source>
        <dbReference type="PIRSR" id="PIRSR625705-1"/>
    </source>
</evidence>
<accession>A0A9W6H5S3</accession>
<dbReference type="Gene3D" id="3.20.20.80">
    <property type="entry name" value="Glycosidases"/>
    <property type="match status" value="1"/>
</dbReference>
<dbReference type="GO" id="GO:0016020">
    <property type="term" value="C:membrane"/>
    <property type="evidence" value="ECO:0007669"/>
    <property type="project" value="TreeGrafter"/>
</dbReference>
<dbReference type="RefSeq" id="WP_271174516.1">
    <property type="nucleotide sequence ID" value="NZ_BSEJ01000018.1"/>
</dbReference>
<evidence type="ECO:0000313" key="9">
    <source>
        <dbReference type="EMBL" id="GLJ62838.1"/>
    </source>
</evidence>
<reference evidence="9" key="1">
    <citation type="journal article" date="2014" name="Int. J. Syst. Evol. Microbiol.">
        <title>Complete genome sequence of Corynebacterium casei LMG S-19264T (=DSM 44701T), isolated from a smear-ripened cheese.</title>
        <authorList>
            <consortium name="US DOE Joint Genome Institute (JGI-PGF)"/>
            <person name="Walter F."/>
            <person name="Albersmeier A."/>
            <person name="Kalinowski J."/>
            <person name="Ruckert C."/>
        </authorList>
    </citation>
    <scope>NUCLEOTIDE SEQUENCE</scope>
    <source>
        <strain evidence="9">VKM Ac-1020</strain>
    </source>
</reference>
<evidence type="ECO:0000259" key="7">
    <source>
        <dbReference type="Pfam" id="PF00728"/>
    </source>
</evidence>
<dbReference type="Pfam" id="PF00728">
    <property type="entry name" value="Glyco_hydro_20"/>
    <property type="match status" value="2"/>
</dbReference>
<evidence type="ECO:0000256" key="3">
    <source>
        <dbReference type="ARBA" id="ARBA00012663"/>
    </source>
</evidence>